<evidence type="ECO:0000259" key="16">
    <source>
        <dbReference type="PROSITE" id="PS51217"/>
    </source>
</evidence>
<dbReference type="Pfam" id="PF12705">
    <property type="entry name" value="PDDEXK_1"/>
    <property type="match status" value="1"/>
</dbReference>
<evidence type="ECO:0000256" key="7">
    <source>
        <dbReference type="ARBA" id="ARBA00022840"/>
    </source>
</evidence>
<dbReference type="HAMAP" id="MF_01451">
    <property type="entry name" value="AddA"/>
    <property type="match status" value="1"/>
</dbReference>
<keyword evidence="9 13" id="KW-0234">DNA repair</keyword>
<dbReference type="InterPro" id="IPR038726">
    <property type="entry name" value="PDDEXK_AddAB-type"/>
</dbReference>
<dbReference type="PROSITE" id="PS51217">
    <property type="entry name" value="UVRD_HELICASE_CTER"/>
    <property type="match status" value="1"/>
</dbReference>
<dbReference type="EC" id="3.1.-.-" evidence="13"/>
<comment type="catalytic activity">
    <reaction evidence="11 13">
        <text>Couples ATP hydrolysis with the unwinding of duplex DNA by translocating in the 3'-5' direction.</text>
        <dbReference type="EC" id="5.6.2.4"/>
    </reaction>
</comment>
<dbReference type="Gene3D" id="1.10.274.50">
    <property type="match status" value="1"/>
</dbReference>
<evidence type="ECO:0000256" key="4">
    <source>
        <dbReference type="ARBA" id="ARBA00022801"/>
    </source>
</evidence>
<evidence type="ECO:0000313" key="17">
    <source>
        <dbReference type="EMBL" id="SET62428.1"/>
    </source>
</evidence>
<keyword evidence="18" id="KW-1185">Reference proteome</keyword>
<dbReference type="EC" id="5.6.2.4" evidence="13"/>
<keyword evidence="1 13" id="KW-0540">Nuclease</keyword>
<dbReference type="Proteomes" id="UP000199820">
    <property type="component" value="Unassembled WGS sequence"/>
</dbReference>
<dbReference type="GO" id="GO:0008408">
    <property type="term" value="F:3'-5' exonuclease activity"/>
    <property type="evidence" value="ECO:0007669"/>
    <property type="project" value="UniProtKB-UniRule"/>
</dbReference>
<keyword evidence="4 13" id="KW-0378">Hydrolase</keyword>
<dbReference type="GO" id="GO:0005829">
    <property type="term" value="C:cytosol"/>
    <property type="evidence" value="ECO:0007669"/>
    <property type="project" value="TreeGrafter"/>
</dbReference>
<evidence type="ECO:0000256" key="2">
    <source>
        <dbReference type="ARBA" id="ARBA00022741"/>
    </source>
</evidence>
<dbReference type="RefSeq" id="WP_074649751.1">
    <property type="nucleotide sequence ID" value="NZ_FOIL01000028.1"/>
</dbReference>
<dbReference type="GO" id="GO:0000724">
    <property type="term" value="P:double-strand break repair via homologous recombination"/>
    <property type="evidence" value="ECO:0007669"/>
    <property type="project" value="UniProtKB-UniRule"/>
</dbReference>
<dbReference type="InterPro" id="IPR014016">
    <property type="entry name" value="UvrD-like_ATP-bd"/>
</dbReference>
<dbReference type="InterPro" id="IPR011604">
    <property type="entry name" value="PDDEXK-like_dom_sf"/>
</dbReference>
<dbReference type="PROSITE" id="PS51198">
    <property type="entry name" value="UVRD_HELICASE_ATP_BIND"/>
    <property type="match status" value="1"/>
</dbReference>
<comment type="subunit">
    <text evidence="13">Heterodimer of AddA and AddB/RexB.</text>
</comment>
<evidence type="ECO:0000256" key="14">
    <source>
        <dbReference type="PROSITE-ProRule" id="PRU00560"/>
    </source>
</evidence>
<dbReference type="EMBL" id="FOIL01000028">
    <property type="protein sequence ID" value="SET62428.1"/>
    <property type="molecule type" value="Genomic_DNA"/>
</dbReference>
<name>A0A1I0FXJ3_9FIRM</name>
<comment type="catalytic activity">
    <reaction evidence="12 13">
        <text>ATP + H2O = ADP + phosphate + H(+)</text>
        <dbReference type="Rhea" id="RHEA:13065"/>
        <dbReference type="ChEBI" id="CHEBI:15377"/>
        <dbReference type="ChEBI" id="CHEBI:15378"/>
        <dbReference type="ChEBI" id="CHEBI:30616"/>
        <dbReference type="ChEBI" id="CHEBI:43474"/>
        <dbReference type="ChEBI" id="CHEBI:456216"/>
        <dbReference type="EC" id="5.6.2.4"/>
    </reaction>
</comment>
<keyword evidence="5 13" id="KW-0347">Helicase</keyword>
<dbReference type="SUPFAM" id="SSF52980">
    <property type="entry name" value="Restriction endonuclease-like"/>
    <property type="match status" value="1"/>
</dbReference>
<dbReference type="PANTHER" id="PTHR11070">
    <property type="entry name" value="UVRD / RECB / PCRA DNA HELICASE FAMILY MEMBER"/>
    <property type="match status" value="1"/>
</dbReference>
<gene>
    <name evidence="13" type="primary">addA</name>
    <name evidence="17" type="ORF">SAMN04487771_102832</name>
</gene>
<evidence type="ECO:0000313" key="18">
    <source>
        <dbReference type="Proteomes" id="UP000199820"/>
    </source>
</evidence>
<dbReference type="InterPro" id="IPR011335">
    <property type="entry name" value="Restrct_endonuc-II-like"/>
</dbReference>
<dbReference type="GO" id="GO:0003690">
    <property type="term" value="F:double-stranded DNA binding"/>
    <property type="evidence" value="ECO:0007669"/>
    <property type="project" value="UniProtKB-UniRule"/>
</dbReference>
<dbReference type="Gene3D" id="3.90.320.10">
    <property type="match status" value="1"/>
</dbReference>
<feature type="binding site" evidence="14">
    <location>
        <begin position="24"/>
        <end position="31"/>
    </location>
    <ligand>
        <name>ATP</name>
        <dbReference type="ChEBI" id="CHEBI:30616"/>
    </ligand>
</feature>
<comment type="cofactor">
    <cofactor evidence="13">
        <name>Mg(2+)</name>
        <dbReference type="ChEBI" id="CHEBI:18420"/>
    </cofactor>
</comment>
<dbReference type="Pfam" id="PF00580">
    <property type="entry name" value="UvrD-helicase"/>
    <property type="match status" value="1"/>
</dbReference>
<dbReference type="InterPro" id="IPR014017">
    <property type="entry name" value="DNA_helicase_UvrD-like_C"/>
</dbReference>
<evidence type="ECO:0000259" key="15">
    <source>
        <dbReference type="PROSITE" id="PS51198"/>
    </source>
</evidence>
<evidence type="ECO:0000256" key="6">
    <source>
        <dbReference type="ARBA" id="ARBA00022839"/>
    </source>
</evidence>
<evidence type="ECO:0000256" key="3">
    <source>
        <dbReference type="ARBA" id="ARBA00022763"/>
    </source>
</evidence>
<dbReference type="GO" id="GO:0016887">
    <property type="term" value="F:ATP hydrolysis activity"/>
    <property type="evidence" value="ECO:0007669"/>
    <property type="project" value="RHEA"/>
</dbReference>
<evidence type="ECO:0000256" key="10">
    <source>
        <dbReference type="ARBA" id="ARBA00023235"/>
    </source>
</evidence>
<accession>A0A1I0FXJ3</accession>
<feature type="domain" description="UvrD-like helicase C-terminal" evidence="16">
    <location>
        <begin position="515"/>
        <end position="861"/>
    </location>
</feature>
<evidence type="ECO:0000256" key="5">
    <source>
        <dbReference type="ARBA" id="ARBA00022806"/>
    </source>
</evidence>
<dbReference type="PANTHER" id="PTHR11070:SF48">
    <property type="entry name" value="ATP-DEPENDENT HELICASE_NUCLEASE SUBUNIT A"/>
    <property type="match status" value="1"/>
</dbReference>
<protein>
    <recommendedName>
        <fullName evidence="13">ATP-dependent helicase/nuclease subunit A</fullName>
        <ecNumber evidence="13">3.1.-.-</ecNumber>
        <ecNumber evidence="13">5.6.2.4</ecNumber>
    </recommendedName>
    <alternativeName>
        <fullName evidence="13">ATP-dependent helicase/nuclease AddA</fullName>
    </alternativeName>
    <alternativeName>
        <fullName evidence="13">DNA 3'-5' helicase AddA</fullName>
    </alternativeName>
</protein>
<dbReference type="InterPro" id="IPR027417">
    <property type="entry name" value="P-loop_NTPase"/>
</dbReference>
<evidence type="ECO:0000256" key="11">
    <source>
        <dbReference type="ARBA" id="ARBA00034617"/>
    </source>
</evidence>
<dbReference type="GO" id="GO:0043138">
    <property type="term" value="F:3'-5' DNA helicase activity"/>
    <property type="evidence" value="ECO:0007669"/>
    <property type="project" value="UniProtKB-UniRule"/>
</dbReference>
<evidence type="ECO:0000256" key="1">
    <source>
        <dbReference type="ARBA" id="ARBA00022722"/>
    </source>
</evidence>
<keyword evidence="7 13" id="KW-0067">ATP-binding</keyword>
<dbReference type="GO" id="GO:0033202">
    <property type="term" value="C:DNA helicase complex"/>
    <property type="evidence" value="ECO:0007669"/>
    <property type="project" value="TreeGrafter"/>
</dbReference>
<keyword evidence="6 13" id="KW-0269">Exonuclease</keyword>
<comment type="similarity">
    <text evidence="13">Belongs to the helicase family. AddA subfamily.</text>
</comment>
<sequence>MGVNWTADQKAVIDARGSNLLVSAAAGSGKTAVLVERIIQRITEGDHPLDIDRMLVMTFTHSAAAEIRERIAEAIEKKIEENPGDRHLEQQAVLVQYAQITTIDSFCLYLIHQYSDRLDIDPAFRIADEGETELIRADALEEVIEECYAEWGERFMEFAEAFTTGNTDKGIEDTILNVWKFSQSNPWPEDWLERCRGELEAAGPEELEQTDWMKFLMTDVRIMVREWISVLEYALEVCGEPDGPEPYGKTINDDLEHLNGILNAEDYAAMSRAVAFQYARLAPIGKKIRDQIDPEKQEQVKKIRDDCKKKTKALIEQYFSSSPEEMFHDLEAGKDNILTLLDAVRAFSERYAEKKREKNVVDFGDLEHFALEILGSGENRTPGPEADEMAQEFDEILVDEYQDSNLVQEQLVQFLSKERFGEPNVVMVGDVKQSIYKFRLARPELFMEKYDTYGESGVNRKIELHQNFRSRNEVLDATNDIFCRIMTKEVGTIEYNEAAALHPGAVFEEKPEPDSHSLSAELLIMETDLENLPEMAEAAAEAAAETDEEEDVDYTSRELEAGMIAGKIRELTDPDSGLRIWDKNEKCYRRASYGDIVILLRATSSWAEDFSEVLTQHGIPVSAEQKTGYFDTTEISTVVNLLRVIDNPVQDIPLASVLRAPFSGITDTELALIAAENGKRTEGGNRGEGLYGAVRYFAEVYGPGERADGIMPQDDSIKMTSFGTEYRTESGIILPKKTLPEQISGISPKDTAAKLKKILQLIQGFREIAPQVSLDVLLHKIYDETGFYLYAAAMPGGEVRRANLDLLIEKAKAYESSSYRGVFHFIRYIEKLKEREVDFGDAGGADVTNCVRIMTIHKSKGLEFPIVFVSGLSKHFNQMDLRKNILIDAEMGIGTDYTDTKKRIKGSTLKKNVMKRWQLQESQGEELRVLYVALTRAKEKLILTGSMKNAREKAEELMNTRFRDGKVPASKLLEKKTYLEWILMSCSEGHPHLEISFDTPRGQLMREMDEQRDRGEDRRYLEQLPADGIWDPAYRRLLDLAGQADYPHRADTVLNAKYSVSELRQKETEDEIVPTVPQFMMSVEETGGPVRGTAYHRVLSLIRFENIETEEDVKTEIRRILDDGRIAAEEAELVSAGDIRKFISSPLGQRAKKAAESGKLFRERQFVMGVPAREIGTGESDERVLIQGIIDAYFEEEGEWVLLDYKTDRSSDAEALKEHYRAQLELYERALTMSSGKKVKEKYLYSFRFGMLAIS</sequence>
<dbReference type="AlphaFoldDB" id="A0A1I0FXJ3"/>
<dbReference type="SUPFAM" id="SSF52540">
    <property type="entry name" value="P-loop containing nucleoside triphosphate hydrolases"/>
    <property type="match status" value="1"/>
</dbReference>
<dbReference type="OrthoDB" id="9810135at2"/>
<comment type="function">
    <text evidence="13">The heterodimer acts as both an ATP-dependent DNA helicase and an ATP-dependent, dual-direction single-stranded exonuclease. Recognizes the chi site generating a DNA molecule suitable for the initiation of homologous recombination. The AddA nuclease domain is required for chi fragment generation; this subunit has the helicase and 3' -&gt; 5' nuclease activities.</text>
</comment>
<dbReference type="STRING" id="1526.SAMN02910262_02166"/>
<dbReference type="InterPro" id="IPR000212">
    <property type="entry name" value="DNA_helicase_UvrD/REP"/>
</dbReference>
<reference evidence="17 18" key="1">
    <citation type="submission" date="2016-10" db="EMBL/GenBank/DDBJ databases">
        <authorList>
            <person name="de Groot N.N."/>
        </authorList>
    </citation>
    <scope>NUCLEOTIDE SEQUENCE [LARGE SCALE GENOMIC DNA]</scope>
    <source>
        <strain evidence="17 18">KH1P1</strain>
    </source>
</reference>
<keyword evidence="10 13" id="KW-0413">Isomerase</keyword>
<keyword evidence="2 13" id="KW-0547">Nucleotide-binding</keyword>
<keyword evidence="8 13" id="KW-0238">DNA-binding</keyword>
<dbReference type="eggNOG" id="COG1074">
    <property type="taxonomic scope" value="Bacteria"/>
</dbReference>
<dbReference type="GO" id="GO:0005524">
    <property type="term" value="F:ATP binding"/>
    <property type="evidence" value="ECO:0007669"/>
    <property type="project" value="UniProtKB-UniRule"/>
</dbReference>
<dbReference type="InterPro" id="IPR014152">
    <property type="entry name" value="AddA"/>
</dbReference>
<evidence type="ECO:0000256" key="9">
    <source>
        <dbReference type="ARBA" id="ARBA00023204"/>
    </source>
</evidence>
<organism evidence="17 18">
    <name type="scientific">[Clostridium] aminophilum</name>
    <dbReference type="NCBI Taxonomy" id="1526"/>
    <lineage>
        <taxon>Bacteria</taxon>
        <taxon>Bacillati</taxon>
        <taxon>Bacillota</taxon>
        <taxon>Clostridia</taxon>
        <taxon>Lachnospirales</taxon>
        <taxon>Lachnospiraceae</taxon>
    </lineage>
</organism>
<evidence type="ECO:0000256" key="8">
    <source>
        <dbReference type="ARBA" id="ARBA00023125"/>
    </source>
</evidence>
<proteinExistence type="inferred from homology"/>
<keyword evidence="3 13" id="KW-0227">DNA damage</keyword>
<dbReference type="Pfam" id="PF13361">
    <property type="entry name" value="UvrD_C"/>
    <property type="match status" value="2"/>
</dbReference>
<evidence type="ECO:0000256" key="12">
    <source>
        <dbReference type="ARBA" id="ARBA00048988"/>
    </source>
</evidence>
<evidence type="ECO:0000256" key="13">
    <source>
        <dbReference type="HAMAP-Rule" id="MF_01451"/>
    </source>
</evidence>
<feature type="domain" description="UvrD-like helicase ATP-binding" evidence="15">
    <location>
        <begin position="3"/>
        <end position="471"/>
    </location>
</feature>
<dbReference type="Gene3D" id="3.40.50.300">
    <property type="entry name" value="P-loop containing nucleotide triphosphate hydrolases"/>
    <property type="match status" value="4"/>
</dbReference>